<evidence type="ECO:0000256" key="1">
    <source>
        <dbReference type="SAM" id="MobiDB-lite"/>
    </source>
</evidence>
<name>A0A3N4I7F0_ASCIM</name>
<accession>A0A3N4I7F0</accession>
<feature type="region of interest" description="Disordered" evidence="1">
    <location>
        <begin position="111"/>
        <end position="165"/>
    </location>
</feature>
<sequence>MGSRYESLQASGQARQINGDIIDNSTTTTSASQHISFTINLQVPGGINPLDRSSMAGMRFTFDFLPTTPLAGTLSTADAIPGIAPMTDSQPRSVPAEGLAQPAIPLAKDPGTDGVQVMDHHTDTDPPLLGNSDESDHLTEDTLVPSGIGLEKKAQERPDPVRRSSRRMKLFTLLVGIRRWAST</sequence>
<proteinExistence type="predicted"/>
<feature type="compositionally biased region" description="Basic and acidic residues" evidence="1">
    <location>
        <begin position="150"/>
        <end position="162"/>
    </location>
</feature>
<gene>
    <name evidence="2" type="ORF">BJ508DRAFT_329982</name>
</gene>
<protein>
    <submittedName>
        <fullName evidence="2">Uncharacterized protein</fullName>
    </submittedName>
</protein>
<evidence type="ECO:0000313" key="2">
    <source>
        <dbReference type="EMBL" id="RPA77714.1"/>
    </source>
</evidence>
<dbReference type="AlphaFoldDB" id="A0A3N4I7F0"/>
<organism evidence="2 3">
    <name type="scientific">Ascobolus immersus RN42</name>
    <dbReference type="NCBI Taxonomy" id="1160509"/>
    <lineage>
        <taxon>Eukaryota</taxon>
        <taxon>Fungi</taxon>
        <taxon>Dikarya</taxon>
        <taxon>Ascomycota</taxon>
        <taxon>Pezizomycotina</taxon>
        <taxon>Pezizomycetes</taxon>
        <taxon>Pezizales</taxon>
        <taxon>Ascobolaceae</taxon>
        <taxon>Ascobolus</taxon>
    </lineage>
</organism>
<keyword evidence="3" id="KW-1185">Reference proteome</keyword>
<dbReference type="EMBL" id="ML119722">
    <property type="protein sequence ID" value="RPA77714.1"/>
    <property type="molecule type" value="Genomic_DNA"/>
</dbReference>
<evidence type="ECO:0000313" key="3">
    <source>
        <dbReference type="Proteomes" id="UP000275078"/>
    </source>
</evidence>
<reference evidence="2 3" key="1">
    <citation type="journal article" date="2018" name="Nat. Ecol. Evol.">
        <title>Pezizomycetes genomes reveal the molecular basis of ectomycorrhizal truffle lifestyle.</title>
        <authorList>
            <person name="Murat C."/>
            <person name="Payen T."/>
            <person name="Noel B."/>
            <person name="Kuo A."/>
            <person name="Morin E."/>
            <person name="Chen J."/>
            <person name="Kohler A."/>
            <person name="Krizsan K."/>
            <person name="Balestrini R."/>
            <person name="Da Silva C."/>
            <person name="Montanini B."/>
            <person name="Hainaut M."/>
            <person name="Levati E."/>
            <person name="Barry K.W."/>
            <person name="Belfiori B."/>
            <person name="Cichocki N."/>
            <person name="Clum A."/>
            <person name="Dockter R.B."/>
            <person name="Fauchery L."/>
            <person name="Guy J."/>
            <person name="Iotti M."/>
            <person name="Le Tacon F."/>
            <person name="Lindquist E.A."/>
            <person name="Lipzen A."/>
            <person name="Malagnac F."/>
            <person name="Mello A."/>
            <person name="Molinier V."/>
            <person name="Miyauchi S."/>
            <person name="Poulain J."/>
            <person name="Riccioni C."/>
            <person name="Rubini A."/>
            <person name="Sitrit Y."/>
            <person name="Splivallo R."/>
            <person name="Traeger S."/>
            <person name="Wang M."/>
            <person name="Zifcakova L."/>
            <person name="Wipf D."/>
            <person name="Zambonelli A."/>
            <person name="Paolocci F."/>
            <person name="Nowrousian M."/>
            <person name="Ottonello S."/>
            <person name="Baldrian P."/>
            <person name="Spatafora J.W."/>
            <person name="Henrissat B."/>
            <person name="Nagy L.G."/>
            <person name="Aury J.M."/>
            <person name="Wincker P."/>
            <person name="Grigoriev I.V."/>
            <person name="Bonfante P."/>
            <person name="Martin F.M."/>
        </authorList>
    </citation>
    <scope>NUCLEOTIDE SEQUENCE [LARGE SCALE GENOMIC DNA]</scope>
    <source>
        <strain evidence="2 3">RN42</strain>
    </source>
</reference>
<dbReference type="Proteomes" id="UP000275078">
    <property type="component" value="Unassembled WGS sequence"/>
</dbReference>